<dbReference type="InterPro" id="IPR003172">
    <property type="entry name" value="ML_dom"/>
</dbReference>
<keyword evidence="4" id="KW-0732">Signal</keyword>
<gene>
    <name evidence="7" type="ORF">METZ01_LOCUS104107</name>
</gene>
<keyword evidence="3" id="KW-0813">Transport</keyword>
<dbReference type="SMART" id="SM00737">
    <property type="entry name" value="ML"/>
    <property type="match status" value="1"/>
</dbReference>
<dbReference type="InterPro" id="IPR039670">
    <property type="entry name" value="NPC2-like"/>
</dbReference>
<dbReference type="PANTHER" id="PTHR11306:SF0">
    <property type="entry name" value="PHOSPHATIDYLGLYCEROL_PHOSPHATIDYLINOSITOL TRANSFER PROTEIN"/>
    <property type="match status" value="1"/>
</dbReference>
<evidence type="ECO:0000256" key="2">
    <source>
        <dbReference type="ARBA" id="ARBA00011245"/>
    </source>
</evidence>
<dbReference type="Gene3D" id="2.60.40.770">
    <property type="match status" value="1"/>
</dbReference>
<dbReference type="PANTHER" id="PTHR11306">
    <property type="entry name" value="NIEMANN PICK TYPE C2 PROTEIN NPC2-RELATED"/>
    <property type="match status" value="1"/>
</dbReference>
<dbReference type="SUPFAM" id="SSF81296">
    <property type="entry name" value="E set domains"/>
    <property type="match status" value="1"/>
</dbReference>
<accession>A0A381WH39</accession>
<evidence type="ECO:0000256" key="3">
    <source>
        <dbReference type="ARBA" id="ARBA00022448"/>
    </source>
</evidence>
<evidence type="ECO:0000313" key="7">
    <source>
        <dbReference type="EMBL" id="SVA51253.1"/>
    </source>
</evidence>
<evidence type="ECO:0000259" key="6">
    <source>
        <dbReference type="SMART" id="SM00737"/>
    </source>
</evidence>
<dbReference type="Pfam" id="PF02221">
    <property type="entry name" value="E1_DerP2_DerF2"/>
    <property type="match status" value="1"/>
</dbReference>
<dbReference type="GO" id="GO:0015918">
    <property type="term" value="P:sterol transport"/>
    <property type="evidence" value="ECO:0007669"/>
    <property type="project" value="InterPro"/>
</dbReference>
<evidence type="ECO:0000256" key="1">
    <source>
        <dbReference type="ARBA" id="ARBA00002053"/>
    </source>
</evidence>
<dbReference type="InterPro" id="IPR014756">
    <property type="entry name" value="Ig_E-set"/>
</dbReference>
<feature type="domain" description="MD-2-related lipid-recognition" evidence="6">
    <location>
        <begin position="31"/>
        <end position="145"/>
    </location>
</feature>
<comment type="function">
    <text evidence="1">Catalyzes the intermembrane transfer of phosphatidylglycerol and phosphatidylinositol.</text>
</comment>
<sequence length="148" mass="16654">MYKILLFLFTFIISNSNSEIQINKINKLNNWENCGTPSDHIHNLDISYTPEIISKGDTINLKISGNLDEDVTSGEINYKVLIGRFPVYQGTIQICSELKCPLLKGPLTITTSKKVPDQIIPGKYEIQVKGTEQNSQEIFCAVVHIQVK</sequence>
<reference evidence="7" key="1">
    <citation type="submission" date="2018-05" db="EMBL/GenBank/DDBJ databases">
        <authorList>
            <person name="Lanie J.A."/>
            <person name="Ng W.-L."/>
            <person name="Kazmierczak K.M."/>
            <person name="Andrzejewski T.M."/>
            <person name="Davidsen T.M."/>
            <person name="Wayne K.J."/>
            <person name="Tettelin H."/>
            <person name="Glass J.I."/>
            <person name="Rusch D."/>
            <person name="Podicherti R."/>
            <person name="Tsui H.-C.T."/>
            <person name="Winkler M.E."/>
        </authorList>
    </citation>
    <scope>NUCLEOTIDE SEQUENCE</scope>
</reference>
<evidence type="ECO:0000256" key="4">
    <source>
        <dbReference type="ARBA" id="ARBA00022729"/>
    </source>
</evidence>
<name>A0A381WH39_9ZZZZ</name>
<proteinExistence type="predicted"/>
<protein>
    <recommendedName>
        <fullName evidence="6">MD-2-related lipid-recognition domain-containing protein</fullName>
    </recommendedName>
</protein>
<dbReference type="GO" id="GO:0032934">
    <property type="term" value="F:sterol binding"/>
    <property type="evidence" value="ECO:0007669"/>
    <property type="project" value="InterPro"/>
</dbReference>
<organism evidence="7">
    <name type="scientific">marine metagenome</name>
    <dbReference type="NCBI Taxonomy" id="408172"/>
    <lineage>
        <taxon>unclassified sequences</taxon>
        <taxon>metagenomes</taxon>
        <taxon>ecological metagenomes</taxon>
    </lineage>
</organism>
<evidence type="ECO:0000256" key="5">
    <source>
        <dbReference type="ARBA" id="ARBA00023055"/>
    </source>
</evidence>
<comment type="subunit">
    <text evidence="2">Monomer.</text>
</comment>
<keyword evidence="5" id="KW-0445">Lipid transport</keyword>
<dbReference type="AlphaFoldDB" id="A0A381WH39"/>
<dbReference type="EMBL" id="UINC01011641">
    <property type="protein sequence ID" value="SVA51253.1"/>
    <property type="molecule type" value="Genomic_DNA"/>
</dbReference>